<feature type="non-terminal residue" evidence="1">
    <location>
        <position position="68"/>
    </location>
</feature>
<accession>X1KXP4</accession>
<reference evidence="1" key="1">
    <citation type="journal article" date="2014" name="Front. Microbiol.">
        <title>High frequency of phylogenetically diverse reductive dehalogenase-homologous genes in deep subseafloor sedimentary metagenomes.</title>
        <authorList>
            <person name="Kawai M."/>
            <person name="Futagami T."/>
            <person name="Toyoda A."/>
            <person name="Takaki Y."/>
            <person name="Nishi S."/>
            <person name="Hori S."/>
            <person name="Arai W."/>
            <person name="Tsubouchi T."/>
            <person name="Morono Y."/>
            <person name="Uchiyama I."/>
            <person name="Ito T."/>
            <person name="Fujiyama A."/>
            <person name="Inagaki F."/>
            <person name="Takami H."/>
        </authorList>
    </citation>
    <scope>NUCLEOTIDE SEQUENCE</scope>
    <source>
        <strain evidence="1">Expedition CK06-06</strain>
    </source>
</reference>
<organism evidence="1">
    <name type="scientific">marine sediment metagenome</name>
    <dbReference type="NCBI Taxonomy" id="412755"/>
    <lineage>
        <taxon>unclassified sequences</taxon>
        <taxon>metagenomes</taxon>
        <taxon>ecological metagenomes</taxon>
    </lineage>
</organism>
<protein>
    <submittedName>
        <fullName evidence="1">Uncharacterized protein</fullName>
    </submittedName>
</protein>
<name>X1KXP4_9ZZZZ</name>
<sequence length="68" mass="7128">MVGRLSTFLVGGVAFLMATQFQSILKTLGLASEIMAEGFFIPGVAMIFLKKKIPLAGFLSLSLGGGFS</sequence>
<gene>
    <name evidence="1" type="ORF">S06H3_10906</name>
</gene>
<comment type="caution">
    <text evidence="1">The sequence shown here is derived from an EMBL/GenBank/DDBJ whole genome shotgun (WGS) entry which is preliminary data.</text>
</comment>
<evidence type="ECO:0000313" key="1">
    <source>
        <dbReference type="EMBL" id="GAI11857.1"/>
    </source>
</evidence>
<dbReference type="EMBL" id="BARV01005160">
    <property type="protein sequence ID" value="GAI11857.1"/>
    <property type="molecule type" value="Genomic_DNA"/>
</dbReference>
<proteinExistence type="predicted"/>
<dbReference type="AlphaFoldDB" id="X1KXP4"/>